<keyword evidence="8" id="KW-1185">Reference proteome</keyword>
<evidence type="ECO:0000313" key="8">
    <source>
        <dbReference type="Proteomes" id="UP000032749"/>
    </source>
</evidence>
<evidence type="ECO:0000256" key="3">
    <source>
        <dbReference type="ARBA" id="ARBA00034247"/>
    </source>
</evidence>
<proteinExistence type="predicted"/>
<dbReference type="KEGG" id="oai:OLEAN_C28600"/>
<feature type="coiled-coil region" evidence="4">
    <location>
        <begin position="409"/>
        <end position="488"/>
    </location>
</feature>
<dbReference type="GO" id="GO:0052621">
    <property type="term" value="F:diguanylate cyclase activity"/>
    <property type="evidence" value="ECO:0007669"/>
    <property type="project" value="UniProtKB-EC"/>
</dbReference>
<feature type="transmembrane region" description="Helical" evidence="5">
    <location>
        <begin position="222"/>
        <end position="248"/>
    </location>
</feature>
<comment type="catalytic activity">
    <reaction evidence="3">
        <text>2 GTP = 3',3'-c-di-GMP + 2 diphosphate</text>
        <dbReference type="Rhea" id="RHEA:24898"/>
        <dbReference type="ChEBI" id="CHEBI:33019"/>
        <dbReference type="ChEBI" id="CHEBI:37565"/>
        <dbReference type="ChEBI" id="CHEBI:58805"/>
        <dbReference type="EC" id="2.7.7.65"/>
    </reaction>
</comment>
<feature type="transmembrane region" description="Helical" evidence="5">
    <location>
        <begin position="197"/>
        <end position="215"/>
    </location>
</feature>
<dbReference type="AlphaFoldDB" id="R4YPI2"/>
<dbReference type="Gene3D" id="2.60.40.2380">
    <property type="match status" value="1"/>
</dbReference>
<dbReference type="EC" id="2.7.7.65" evidence="2"/>
<sequence length="667" mass="76200">MEYYLYRIGSEILQYLFSFLLLIYISSASSMEPIEVGALNKGYSLNDHVEYIVDSLGESEAEQLVLPGQRWLKHDKETLSFGYTRSVYWFRFQVSNQSKTNVSHLLEIAYPVLDDIQIFIYDETKQLINEHHLGDKIPFDQRDIEHRNFVVPLELKAEQSSTWLIRVKTSSAMQVPMTIWPEREFFIQDQSRVMGMGLYYGIMLIMTLYNLIVFVSVRESNYLYYVLYVASMAGFLASLQGLSFQYIWPMATSWNDSAILVMLSGVVVFSSIFTRNFLELSKDDRLLNSLFGLVILASVIVVFSVSIVPYYILIKVLIGFAVLGITLVIYTGILRWSQGFSAARFFTIAWSSMLLAGVILALNKFNIIPRNSFTENAVQFGSALEVILLSFALADRLNQEKRERYDAQIQALNHERIAGTAQAEALEQERCARTAQEKALVHEREAREAQDRALEIQRKANETLEEKVKERTNELESVNQKLAELSTTDALTGVRNRRYFDQVLEREFNRARREREQLSILMLDIDYFKRVNDDYGHQVGDDALRRVANILREVVHRTTDIIARYGGEEFAIILPNTEVAGAYIVAEKIRKKIAKQQLEVNGIAFSITVSIGLMGDEPSKGSNADFWLKEADDALYKAKEEGRNKVVLAPSCSVTNRLEGSDAERNS</sequence>
<dbReference type="Gene3D" id="3.30.70.270">
    <property type="match status" value="1"/>
</dbReference>
<dbReference type="InterPro" id="IPR043128">
    <property type="entry name" value="Rev_trsase/Diguanyl_cyclase"/>
</dbReference>
<keyword evidence="5" id="KW-1133">Transmembrane helix</keyword>
<dbReference type="InterPro" id="IPR029787">
    <property type="entry name" value="Nucleotide_cyclase"/>
</dbReference>
<evidence type="ECO:0000256" key="4">
    <source>
        <dbReference type="SAM" id="Coils"/>
    </source>
</evidence>
<dbReference type="FunFam" id="3.30.70.270:FF:000001">
    <property type="entry name" value="Diguanylate cyclase domain protein"/>
    <property type="match status" value="1"/>
</dbReference>
<feature type="transmembrane region" description="Helical" evidence="5">
    <location>
        <begin position="254"/>
        <end position="274"/>
    </location>
</feature>
<dbReference type="InterPro" id="IPR000160">
    <property type="entry name" value="GGDEF_dom"/>
</dbReference>
<protein>
    <recommendedName>
        <fullName evidence="2">diguanylate cyclase</fullName>
        <ecNumber evidence="2">2.7.7.65</ecNumber>
    </recommendedName>
</protein>
<dbReference type="Pfam" id="PF07695">
    <property type="entry name" value="7TMR-DISM_7TM"/>
    <property type="match status" value="1"/>
</dbReference>
<dbReference type="EMBL" id="FO203512">
    <property type="protein sequence ID" value="CCK77036.1"/>
    <property type="molecule type" value="Genomic_DNA"/>
</dbReference>
<evidence type="ECO:0000259" key="6">
    <source>
        <dbReference type="PROSITE" id="PS50887"/>
    </source>
</evidence>
<dbReference type="Pfam" id="PF07696">
    <property type="entry name" value="7TMR-DISMED2"/>
    <property type="match status" value="1"/>
</dbReference>
<dbReference type="InterPro" id="IPR011623">
    <property type="entry name" value="7TMR_DISM_rcpt_extracell_dom1"/>
</dbReference>
<dbReference type="PANTHER" id="PTHR45138">
    <property type="entry name" value="REGULATORY COMPONENTS OF SENSORY TRANSDUCTION SYSTEM"/>
    <property type="match status" value="1"/>
</dbReference>
<dbReference type="NCBIfam" id="TIGR00254">
    <property type="entry name" value="GGDEF"/>
    <property type="match status" value="1"/>
</dbReference>
<dbReference type="InterPro" id="IPR050469">
    <property type="entry name" value="Diguanylate_Cyclase"/>
</dbReference>
<dbReference type="Pfam" id="PF00990">
    <property type="entry name" value="GGDEF"/>
    <property type="match status" value="1"/>
</dbReference>
<feature type="domain" description="GGDEF" evidence="6">
    <location>
        <begin position="516"/>
        <end position="651"/>
    </location>
</feature>
<evidence type="ECO:0000256" key="1">
    <source>
        <dbReference type="ARBA" id="ARBA00001946"/>
    </source>
</evidence>
<feature type="transmembrane region" description="Helical" evidence="5">
    <location>
        <begin position="345"/>
        <end position="365"/>
    </location>
</feature>
<dbReference type="PATRIC" id="fig|698738.3.peg.2969"/>
<dbReference type="GO" id="GO:0005886">
    <property type="term" value="C:plasma membrane"/>
    <property type="evidence" value="ECO:0007669"/>
    <property type="project" value="TreeGrafter"/>
</dbReference>
<dbReference type="CDD" id="cd01949">
    <property type="entry name" value="GGDEF"/>
    <property type="match status" value="1"/>
</dbReference>
<dbReference type="InterPro" id="IPR011622">
    <property type="entry name" value="7TMR_DISM_rcpt_extracell_dom2"/>
</dbReference>
<keyword evidence="4" id="KW-0175">Coiled coil</keyword>
<reference evidence="7 8" key="1">
    <citation type="journal article" date="2013" name="Nat. Commun.">
        <title>Genome sequence and functional genomic analysis of the oil-degrading bacterium Oleispira antarctica.</title>
        <authorList>
            <person name="Kube M."/>
            <person name="Chernikova T.N."/>
            <person name="Al-Ramahi Y."/>
            <person name="Beloqui A."/>
            <person name="Lopez-Cortez N."/>
            <person name="Guazzaroni M.E."/>
            <person name="Heipieper H.J."/>
            <person name="Klages S."/>
            <person name="Kotsyurbenko O.R."/>
            <person name="Langer I."/>
            <person name="Nechitaylo T.Y."/>
            <person name="Lunsdorf H."/>
            <person name="Fernandez M."/>
            <person name="Juarez S."/>
            <person name="Ciordia S."/>
            <person name="Singer A."/>
            <person name="Kagan O."/>
            <person name="Egorova O."/>
            <person name="Petit P.A."/>
            <person name="Stogios P."/>
            <person name="Kim Y."/>
            <person name="Tchigvintsev A."/>
            <person name="Flick R."/>
            <person name="Denaro R."/>
            <person name="Genovese M."/>
            <person name="Albar J.P."/>
            <person name="Reva O.N."/>
            <person name="Martinez-Gomariz M."/>
            <person name="Tran H."/>
            <person name="Ferrer M."/>
            <person name="Savchenko A."/>
            <person name="Yakunin A.F."/>
            <person name="Yakimov M.M."/>
            <person name="Golyshina O.V."/>
            <person name="Reinhardt R."/>
            <person name="Golyshin P.N."/>
        </authorList>
    </citation>
    <scope>NUCLEOTIDE SEQUENCE [LARGE SCALE GENOMIC DNA]</scope>
</reference>
<feature type="transmembrane region" description="Helical" evidence="5">
    <location>
        <begin position="286"/>
        <end position="306"/>
    </location>
</feature>
<dbReference type="SMART" id="SM00267">
    <property type="entry name" value="GGDEF"/>
    <property type="match status" value="1"/>
</dbReference>
<keyword evidence="5" id="KW-0472">Membrane</keyword>
<feature type="transmembrane region" description="Helical" evidence="5">
    <location>
        <begin position="312"/>
        <end position="333"/>
    </location>
</feature>
<dbReference type="SUPFAM" id="SSF55073">
    <property type="entry name" value="Nucleotide cyclase"/>
    <property type="match status" value="1"/>
</dbReference>
<gene>
    <name evidence="7" type="ORF">OLEAN_C28600</name>
</gene>
<name>R4YPI2_OLEAN</name>
<evidence type="ECO:0000313" key="7">
    <source>
        <dbReference type="EMBL" id="CCK77036.1"/>
    </source>
</evidence>
<comment type="cofactor">
    <cofactor evidence="1">
        <name>Mg(2+)</name>
        <dbReference type="ChEBI" id="CHEBI:18420"/>
    </cofactor>
</comment>
<dbReference type="GO" id="GO:1902201">
    <property type="term" value="P:negative regulation of bacterial-type flagellum-dependent cell motility"/>
    <property type="evidence" value="ECO:0007669"/>
    <property type="project" value="TreeGrafter"/>
</dbReference>
<keyword evidence="5" id="KW-0812">Transmembrane</keyword>
<dbReference type="HOGENOM" id="CLU_000445_105_4_6"/>
<dbReference type="Proteomes" id="UP000032749">
    <property type="component" value="Chromosome"/>
</dbReference>
<dbReference type="PROSITE" id="PS50887">
    <property type="entry name" value="GGDEF"/>
    <property type="match status" value="1"/>
</dbReference>
<organism evidence="7 8">
    <name type="scientific">Oleispira antarctica RB-8</name>
    <dbReference type="NCBI Taxonomy" id="698738"/>
    <lineage>
        <taxon>Bacteria</taxon>
        <taxon>Pseudomonadati</taxon>
        <taxon>Pseudomonadota</taxon>
        <taxon>Gammaproteobacteria</taxon>
        <taxon>Oceanospirillales</taxon>
        <taxon>Oceanospirillaceae</taxon>
        <taxon>Oleispira</taxon>
    </lineage>
</organism>
<dbReference type="PANTHER" id="PTHR45138:SF9">
    <property type="entry name" value="DIGUANYLATE CYCLASE DGCM-RELATED"/>
    <property type="match status" value="1"/>
</dbReference>
<evidence type="ECO:0000256" key="5">
    <source>
        <dbReference type="SAM" id="Phobius"/>
    </source>
</evidence>
<dbReference type="STRING" id="698738.OLEAN_C28600"/>
<dbReference type="OrthoDB" id="5289013at2"/>
<accession>R4YPI2</accession>
<evidence type="ECO:0000256" key="2">
    <source>
        <dbReference type="ARBA" id="ARBA00012528"/>
    </source>
</evidence>
<dbReference type="GO" id="GO:0043709">
    <property type="term" value="P:cell adhesion involved in single-species biofilm formation"/>
    <property type="evidence" value="ECO:0007669"/>
    <property type="project" value="TreeGrafter"/>
</dbReference>